<protein>
    <submittedName>
        <fullName evidence="2">Uncharacterized protein</fullName>
    </submittedName>
</protein>
<name>A0ABN2SA29_9MICO</name>
<gene>
    <name evidence="2" type="ORF">GCM10009777_16200</name>
</gene>
<keyword evidence="3" id="KW-1185">Reference proteome</keyword>
<feature type="region of interest" description="Disordered" evidence="1">
    <location>
        <begin position="1"/>
        <end position="78"/>
    </location>
</feature>
<evidence type="ECO:0000313" key="2">
    <source>
        <dbReference type="EMBL" id="GAA1983128.1"/>
    </source>
</evidence>
<evidence type="ECO:0000313" key="3">
    <source>
        <dbReference type="Proteomes" id="UP001500326"/>
    </source>
</evidence>
<reference evidence="2 3" key="1">
    <citation type="journal article" date="2019" name="Int. J. Syst. Evol. Microbiol.">
        <title>The Global Catalogue of Microorganisms (GCM) 10K type strain sequencing project: providing services to taxonomists for standard genome sequencing and annotation.</title>
        <authorList>
            <consortium name="The Broad Institute Genomics Platform"/>
            <consortium name="The Broad Institute Genome Sequencing Center for Infectious Disease"/>
            <person name="Wu L."/>
            <person name="Ma J."/>
        </authorList>
    </citation>
    <scope>NUCLEOTIDE SEQUENCE [LARGE SCALE GENOMIC DNA]</scope>
    <source>
        <strain evidence="2 3">JCM 14902</strain>
    </source>
</reference>
<proteinExistence type="predicted"/>
<organism evidence="2 3">
    <name type="scientific">Microbacterium pumilum</name>
    <dbReference type="NCBI Taxonomy" id="344165"/>
    <lineage>
        <taxon>Bacteria</taxon>
        <taxon>Bacillati</taxon>
        <taxon>Actinomycetota</taxon>
        <taxon>Actinomycetes</taxon>
        <taxon>Micrococcales</taxon>
        <taxon>Microbacteriaceae</taxon>
        <taxon>Microbacterium</taxon>
    </lineage>
</organism>
<dbReference type="Proteomes" id="UP001500326">
    <property type="component" value="Unassembled WGS sequence"/>
</dbReference>
<dbReference type="EMBL" id="BAAAOH010000001">
    <property type="protein sequence ID" value="GAA1983128.1"/>
    <property type="molecule type" value="Genomic_DNA"/>
</dbReference>
<evidence type="ECO:0000256" key="1">
    <source>
        <dbReference type="SAM" id="MobiDB-lite"/>
    </source>
</evidence>
<feature type="region of interest" description="Disordered" evidence="1">
    <location>
        <begin position="94"/>
        <end position="115"/>
    </location>
</feature>
<comment type="caution">
    <text evidence="2">The sequence shown here is derived from an EMBL/GenBank/DDBJ whole genome shotgun (WGS) entry which is preliminary data.</text>
</comment>
<sequence>MLRRHFDRTPGLGQGGPHHDGRSARRRGAGGACRTAERGGDRGRRQKNGRDGKQAVTGQPDVAPAGTPPCPASGIPERIPQRIAWPGHSVTLVSIPSRGQEDEACGADPPTAAPP</sequence>
<feature type="compositionally biased region" description="Basic and acidic residues" evidence="1">
    <location>
        <begin position="35"/>
        <end position="53"/>
    </location>
</feature>
<accession>A0ABN2SA29</accession>